<sequence length="733" mass="81056">MKYSLLATLITGLVTTGATAQTPDSANLERISVLGARNDMSSIAGSVALIDETELEKFEYDDIARILATVPGVNIRQEDGYGLRPNIGFRGVTPERSKKINIMEDGVLIGPAPYSAPAAYYFPMTSRMTAIEVTKGPSTIKYGPNTVAGALNLVTRPVPVSSEGGIDVALGGDGYQKAHSFYGNTIGQTGFLFEGLHLSADGFKTLDTGGDTGFEKTDLMAKFNHEFATGNVNHLLELKLGYTEETSDETYLGLTDSDFRESPYRRYAASQLDKMDWEHTQALFTYHLEADAFNLTTRVYRNDFERAWFKVNGFASSLGATPTLQAILNAPDSDAYNRYYNVLTGATDSTLQEIIVLGNNDREYYSQGIQIDGEYRFTLMNLAHRFEAGVRFHEDEIQRNHTEQRFFMRSSELVNTGEGITPTSTNTEQSETVSVYLQDTVDLGAILLTAGVRGEFIDSDYQNRTTGFEQDYQRKSYRIWLPSISAYYRLDANSGIFGGVHKGFVPTSPIQDAALEAEKSTNYELGYRYANNGTQAEIVGFYSDYSNLKESCSNSAGCDTDEEFNAGEVDIYGLEVSAGQRYTLSDSLTMPVHLSYTYTDSEFNQTFYSDFEQWGFVNNGDAVPYLAEHMASLSVGLEGQNWLVSAILSYSGAMPEAAQTALTGDARDATLAGVETDSYTTLDLTANYQLSARSEVYAKADNLLDDESIVSRRPYGARPNKPRQFVVGYKYRF</sequence>
<proteinExistence type="inferred from homology"/>
<comment type="subcellular location">
    <subcellularLocation>
        <location evidence="1 9">Cell outer membrane</location>
        <topology evidence="1 9">Multi-pass membrane protein</topology>
    </subcellularLocation>
</comment>
<evidence type="ECO:0000256" key="6">
    <source>
        <dbReference type="ARBA" id="ARBA00023077"/>
    </source>
</evidence>
<evidence type="ECO:0000259" key="13">
    <source>
        <dbReference type="Pfam" id="PF00593"/>
    </source>
</evidence>
<keyword evidence="3 9" id="KW-1134">Transmembrane beta strand</keyword>
<name>A0ABT3AA60_9ALTE</name>
<keyword evidence="5 12" id="KW-0732">Signal</keyword>
<dbReference type="PROSITE" id="PS01156">
    <property type="entry name" value="TONB_DEPENDENT_REC_2"/>
    <property type="match status" value="1"/>
</dbReference>
<keyword evidence="15" id="KW-0675">Receptor</keyword>
<reference evidence="15 16" key="1">
    <citation type="submission" date="2022-10" db="EMBL/GenBank/DDBJ databases">
        <title>Aestuariibacter sp. AA17 isolated from Montipora capitata coral fragment.</title>
        <authorList>
            <person name="Emsley S.A."/>
            <person name="Pfannmuller K.M."/>
            <person name="Loughran R.M."/>
            <person name="Shlafstein M."/>
            <person name="Papke E."/>
            <person name="Saw J.H."/>
            <person name="Ushijima B."/>
            <person name="Videau P."/>
        </authorList>
    </citation>
    <scope>NUCLEOTIDE SEQUENCE [LARGE SCALE GENOMIC DNA]</scope>
    <source>
        <strain evidence="15 16">AA17</strain>
    </source>
</reference>
<accession>A0ABT3AA60</accession>
<feature type="short sequence motif" description="TonB C-terminal box" evidence="10">
    <location>
        <begin position="716"/>
        <end position="733"/>
    </location>
</feature>
<comment type="caution">
    <text evidence="15">The sequence shown here is derived from an EMBL/GenBank/DDBJ whole genome shotgun (WGS) entry which is preliminary data.</text>
</comment>
<evidence type="ECO:0000313" key="15">
    <source>
        <dbReference type="EMBL" id="MCV2885563.1"/>
    </source>
</evidence>
<dbReference type="RefSeq" id="WP_263712849.1">
    <property type="nucleotide sequence ID" value="NZ_JAOWKX010000006.1"/>
</dbReference>
<organism evidence="15 16">
    <name type="scientific">Fluctibacter corallii</name>
    <dbReference type="NCBI Taxonomy" id="2984329"/>
    <lineage>
        <taxon>Bacteria</taxon>
        <taxon>Pseudomonadati</taxon>
        <taxon>Pseudomonadota</taxon>
        <taxon>Gammaproteobacteria</taxon>
        <taxon>Alteromonadales</taxon>
        <taxon>Alteromonadaceae</taxon>
        <taxon>Fluctibacter</taxon>
    </lineage>
</organism>
<keyword evidence="7 9" id="KW-0472">Membrane</keyword>
<dbReference type="Gene3D" id="2.170.130.10">
    <property type="entry name" value="TonB-dependent receptor, plug domain"/>
    <property type="match status" value="1"/>
</dbReference>
<dbReference type="SUPFAM" id="SSF56935">
    <property type="entry name" value="Porins"/>
    <property type="match status" value="1"/>
</dbReference>
<dbReference type="PANTHER" id="PTHR30442">
    <property type="entry name" value="IRON III DICITRATE TRANSPORT PROTEIN FECA"/>
    <property type="match status" value="1"/>
</dbReference>
<dbReference type="EMBL" id="JAOWKX010000006">
    <property type="protein sequence ID" value="MCV2885563.1"/>
    <property type="molecule type" value="Genomic_DNA"/>
</dbReference>
<dbReference type="InterPro" id="IPR037066">
    <property type="entry name" value="Plug_dom_sf"/>
</dbReference>
<evidence type="ECO:0000256" key="12">
    <source>
        <dbReference type="SAM" id="SignalP"/>
    </source>
</evidence>
<evidence type="ECO:0000256" key="3">
    <source>
        <dbReference type="ARBA" id="ARBA00022452"/>
    </source>
</evidence>
<dbReference type="InterPro" id="IPR010917">
    <property type="entry name" value="TonB_rcpt_CS"/>
</dbReference>
<protein>
    <submittedName>
        <fullName evidence="15">TonB-dependent receptor</fullName>
    </submittedName>
</protein>
<dbReference type="InterPro" id="IPR012910">
    <property type="entry name" value="Plug_dom"/>
</dbReference>
<dbReference type="PROSITE" id="PS52016">
    <property type="entry name" value="TONB_DEPENDENT_REC_3"/>
    <property type="match status" value="1"/>
</dbReference>
<feature type="domain" description="TonB-dependent receptor-like beta-barrel" evidence="13">
    <location>
        <begin position="247"/>
        <end position="703"/>
    </location>
</feature>
<keyword evidence="8 9" id="KW-0998">Cell outer membrane</keyword>
<dbReference type="PANTHER" id="PTHR30442:SF0">
    <property type="entry name" value="FE(3+) DICITRATE TRANSPORT PROTEIN FECA"/>
    <property type="match status" value="1"/>
</dbReference>
<evidence type="ECO:0000313" key="16">
    <source>
        <dbReference type="Proteomes" id="UP001652504"/>
    </source>
</evidence>
<evidence type="ECO:0000256" key="5">
    <source>
        <dbReference type="ARBA" id="ARBA00022729"/>
    </source>
</evidence>
<dbReference type="InterPro" id="IPR000531">
    <property type="entry name" value="Beta-barrel_TonB"/>
</dbReference>
<dbReference type="Pfam" id="PF07715">
    <property type="entry name" value="Plug"/>
    <property type="match status" value="1"/>
</dbReference>
<dbReference type="Proteomes" id="UP001652504">
    <property type="component" value="Unassembled WGS sequence"/>
</dbReference>
<keyword evidence="16" id="KW-1185">Reference proteome</keyword>
<keyword evidence="4 9" id="KW-0812">Transmembrane</keyword>
<feature type="chain" id="PRO_5046389049" evidence="12">
    <location>
        <begin position="21"/>
        <end position="733"/>
    </location>
</feature>
<gene>
    <name evidence="15" type="ORF">OE749_12760</name>
</gene>
<evidence type="ECO:0000256" key="9">
    <source>
        <dbReference type="PROSITE-ProRule" id="PRU01360"/>
    </source>
</evidence>
<evidence type="ECO:0000256" key="10">
    <source>
        <dbReference type="PROSITE-ProRule" id="PRU10144"/>
    </source>
</evidence>
<feature type="domain" description="TonB-dependent receptor plug" evidence="14">
    <location>
        <begin position="41"/>
        <end position="150"/>
    </location>
</feature>
<feature type="signal peptide" evidence="12">
    <location>
        <begin position="1"/>
        <end position="20"/>
    </location>
</feature>
<evidence type="ECO:0000256" key="8">
    <source>
        <dbReference type="ARBA" id="ARBA00023237"/>
    </source>
</evidence>
<evidence type="ECO:0000256" key="4">
    <source>
        <dbReference type="ARBA" id="ARBA00022692"/>
    </source>
</evidence>
<evidence type="ECO:0000256" key="1">
    <source>
        <dbReference type="ARBA" id="ARBA00004571"/>
    </source>
</evidence>
<dbReference type="InterPro" id="IPR036942">
    <property type="entry name" value="Beta-barrel_TonB_sf"/>
</dbReference>
<dbReference type="InterPro" id="IPR039426">
    <property type="entry name" value="TonB-dep_rcpt-like"/>
</dbReference>
<evidence type="ECO:0000256" key="11">
    <source>
        <dbReference type="RuleBase" id="RU003357"/>
    </source>
</evidence>
<evidence type="ECO:0000259" key="14">
    <source>
        <dbReference type="Pfam" id="PF07715"/>
    </source>
</evidence>
<keyword evidence="6 11" id="KW-0798">TonB box</keyword>
<comment type="similarity">
    <text evidence="9 11">Belongs to the TonB-dependent receptor family.</text>
</comment>
<evidence type="ECO:0000256" key="7">
    <source>
        <dbReference type="ARBA" id="ARBA00023136"/>
    </source>
</evidence>
<keyword evidence="2 9" id="KW-0813">Transport</keyword>
<evidence type="ECO:0000256" key="2">
    <source>
        <dbReference type="ARBA" id="ARBA00022448"/>
    </source>
</evidence>
<dbReference type="Pfam" id="PF00593">
    <property type="entry name" value="TonB_dep_Rec_b-barrel"/>
    <property type="match status" value="1"/>
</dbReference>
<dbReference type="Gene3D" id="2.40.170.20">
    <property type="entry name" value="TonB-dependent receptor, beta-barrel domain"/>
    <property type="match status" value="1"/>
</dbReference>